<reference evidence="2 3" key="1">
    <citation type="journal article" date="2018" name="BMC Genomics">
        <title>Genomic evidence for intraspecific hybridization in a clonal and extremely halotolerant yeast.</title>
        <authorList>
            <person name="Gostincar C."/>
            <person name="Stajich J.E."/>
            <person name="Zupancic J."/>
            <person name="Zalar P."/>
            <person name="Gunde-Cimerman N."/>
        </authorList>
    </citation>
    <scope>NUCLEOTIDE SEQUENCE [LARGE SCALE GENOMIC DNA]</scope>
    <source>
        <strain evidence="2 3">EXF-10513</strain>
    </source>
</reference>
<name>A0A3M7H3H1_HORWE</name>
<gene>
    <name evidence="2" type="ORF">D0864_01905</name>
</gene>
<comment type="caution">
    <text evidence="2">The sequence shown here is derived from an EMBL/GenBank/DDBJ whole genome shotgun (WGS) entry which is preliminary data.</text>
</comment>
<dbReference type="Proteomes" id="UP000269539">
    <property type="component" value="Unassembled WGS sequence"/>
</dbReference>
<accession>A0A3M7H3H1</accession>
<dbReference type="EMBL" id="QWIO01000125">
    <property type="protein sequence ID" value="RMZ07849.1"/>
    <property type="molecule type" value="Genomic_DNA"/>
</dbReference>
<organism evidence="2 3">
    <name type="scientific">Hortaea werneckii</name>
    <name type="common">Black yeast</name>
    <name type="synonym">Cladosporium werneckii</name>
    <dbReference type="NCBI Taxonomy" id="91943"/>
    <lineage>
        <taxon>Eukaryota</taxon>
        <taxon>Fungi</taxon>
        <taxon>Dikarya</taxon>
        <taxon>Ascomycota</taxon>
        <taxon>Pezizomycotina</taxon>
        <taxon>Dothideomycetes</taxon>
        <taxon>Dothideomycetidae</taxon>
        <taxon>Mycosphaerellales</taxon>
        <taxon>Teratosphaeriaceae</taxon>
        <taxon>Hortaea</taxon>
    </lineage>
</organism>
<evidence type="ECO:0000256" key="1">
    <source>
        <dbReference type="SAM" id="MobiDB-lite"/>
    </source>
</evidence>
<evidence type="ECO:0000313" key="3">
    <source>
        <dbReference type="Proteomes" id="UP000269539"/>
    </source>
</evidence>
<protein>
    <recommendedName>
        <fullName evidence="4">Ubiquitin-like protease family profile domain-containing protein</fullName>
    </recommendedName>
</protein>
<proteinExistence type="predicted"/>
<sequence>MPGVSKGARVCKDIKLALKKYEASYGVEESKGSAGASGMHTEIKSLPGSDHDTGIQSDDIGMNDNVTMAGYQSSTGHEGLEEIASTNDMSTRIADEPHVAEDNGYRSIHLFQALEPESEARLDGDSWNMNCTPPVGDTCEERAALAIDSVSQEPQRSILADDSGSGFGLMDNERHENDNIDPLLLQDRGNTDPGVESERDPLLARALQSLEGENEMTTTAILDSLNALNIDPDTWLVVEPGLFDRKRPSLLGLQDTHRYLMTVVNVGHHWIAAVIGRESGTVDIYDPLQQEDTFRSAWLWLKPRLAHVDRHLPMEQNEPPSWQPQKIQASRA</sequence>
<evidence type="ECO:0000313" key="2">
    <source>
        <dbReference type="EMBL" id="RMZ07849.1"/>
    </source>
</evidence>
<dbReference type="AlphaFoldDB" id="A0A3M7H3H1"/>
<feature type="region of interest" description="Disordered" evidence="1">
    <location>
        <begin position="150"/>
        <end position="198"/>
    </location>
</feature>
<dbReference type="VEuPathDB" id="FungiDB:BTJ68_09235"/>
<evidence type="ECO:0008006" key="4">
    <source>
        <dbReference type="Google" id="ProtNLM"/>
    </source>
</evidence>